<accession>A0A3L8DSS2</accession>
<keyword evidence="2" id="KW-0732">Signal</keyword>
<evidence type="ECO:0008006" key="4">
    <source>
        <dbReference type="Google" id="ProtNLM"/>
    </source>
</evidence>
<dbReference type="OrthoDB" id="6380398at2759"/>
<evidence type="ECO:0000256" key="2">
    <source>
        <dbReference type="SAM" id="SignalP"/>
    </source>
</evidence>
<dbReference type="EMBL" id="QOIP01000004">
    <property type="protein sequence ID" value="RLU23470.1"/>
    <property type="molecule type" value="Genomic_DNA"/>
</dbReference>
<reference evidence="3" key="2">
    <citation type="submission" date="2018-07" db="EMBL/GenBank/DDBJ databases">
        <authorList>
            <person name="Mckenzie S.K."/>
            <person name="Kronauer D.J.C."/>
        </authorList>
    </citation>
    <scope>NUCLEOTIDE SEQUENCE</scope>
    <source>
        <strain evidence="3">Clonal line C1</strain>
    </source>
</reference>
<organism evidence="3">
    <name type="scientific">Ooceraea biroi</name>
    <name type="common">Clonal raider ant</name>
    <name type="synonym">Cerapachys biroi</name>
    <dbReference type="NCBI Taxonomy" id="2015173"/>
    <lineage>
        <taxon>Eukaryota</taxon>
        <taxon>Metazoa</taxon>
        <taxon>Ecdysozoa</taxon>
        <taxon>Arthropoda</taxon>
        <taxon>Hexapoda</taxon>
        <taxon>Insecta</taxon>
        <taxon>Pterygota</taxon>
        <taxon>Neoptera</taxon>
        <taxon>Endopterygota</taxon>
        <taxon>Hymenoptera</taxon>
        <taxon>Apocrita</taxon>
        <taxon>Aculeata</taxon>
        <taxon>Formicoidea</taxon>
        <taxon>Formicidae</taxon>
        <taxon>Dorylinae</taxon>
        <taxon>Ooceraea</taxon>
    </lineage>
</organism>
<protein>
    <recommendedName>
        <fullName evidence="4">Ig-like domain-containing protein</fullName>
    </recommendedName>
</protein>
<feature type="transmembrane region" description="Helical" evidence="1">
    <location>
        <begin position="705"/>
        <end position="726"/>
    </location>
</feature>
<name>A0A3L8DSS2_OOCBI</name>
<proteinExistence type="predicted"/>
<dbReference type="AlphaFoldDB" id="A0A3L8DSS2"/>
<feature type="chain" id="PRO_5018113683" description="Ig-like domain-containing protein" evidence="2">
    <location>
        <begin position="20"/>
        <end position="761"/>
    </location>
</feature>
<keyword evidence="1" id="KW-0812">Transmembrane</keyword>
<comment type="caution">
    <text evidence="3">The sequence shown here is derived from an EMBL/GenBank/DDBJ whole genome shotgun (WGS) entry which is preliminary data.</text>
</comment>
<dbReference type="SUPFAM" id="SSF48726">
    <property type="entry name" value="Immunoglobulin"/>
    <property type="match status" value="1"/>
</dbReference>
<keyword evidence="1" id="KW-0472">Membrane</keyword>
<keyword evidence="1" id="KW-1133">Transmembrane helix</keyword>
<sequence>MTHFIIFVLLLLTGRLVHGVTEDRRVKWKCSRMDLVNSMRTISENTLIDIDIKKIYIYIYIRNYIIIKYNYIITENVKFFYVGDLADLRTNLTEKNETVKKCILETNQGEVLDYNPANYDIIRDDIELIDSDTCSIRIYRINNTHAGIWKITTYIVQNHEDEKKISNQNGDSKEEVFMFHLHVRQTKKAVPSQYIEAYDGHYISMKHIENYENLTACNLTGPMTESINLLTEKQDGFQLFGQCGVRMKVNATYEGSWALHAIVDDYMHYEISFLVDVHQLKKEDPDDMMVMQWTRGSSGIISLPDVRKICQIVAPNGVIVATSLNRCYHVVKVATIQHEGVWLARYNMYGMLEPIEQKFRVETFDQVIFNTSVSYVEDGSIKLLCQLELKDARTPESCSFIRPDGKTLYMTPAIGNERYSAYINFDTKHGYMYKVLECGIRIRKFEDVDYGAWRCDLTMPYNPRHFGSVLHVDYPDSREDGNVKVRTVKIKADQVHVKRGDPFTIKCIADSALKYCWLRSPNGTSYSITQDKEVETPFVLPYEGQGLWFGECGAKISAAVDSDNGHWSCLTGVVDGDEESTTVSVTVTETYLVAEQTEIAVSARNDPVLSCHILPRMLDRTVHYCRWIRPDGYGIYNDISHRYTTSSSYSQCRLVILNYCPEEDNGNWTCVAGLKGENGRIEEAWDHVRVQEMFRGTVYLGSSSVTILAIVITLVILIGGIAGFIFGNRHRFRRSLPENPPTYSPQHYPPKFKFDVKEAQY</sequence>
<gene>
    <name evidence="3" type="ORF">DMN91_003675</name>
</gene>
<evidence type="ECO:0000313" key="3">
    <source>
        <dbReference type="EMBL" id="RLU23470.1"/>
    </source>
</evidence>
<reference evidence="3" key="1">
    <citation type="journal article" date="2018" name="Genome Res.">
        <title>The genomic architecture and molecular evolution of ant odorant receptors.</title>
        <authorList>
            <person name="McKenzie S.K."/>
            <person name="Kronauer D.J.C."/>
        </authorList>
    </citation>
    <scope>NUCLEOTIDE SEQUENCE [LARGE SCALE GENOMIC DNA]</scope>
    <source>
        <strain evidence="3">Clonal line C1</strain>
    </source>
</reference>
<dbReference type="Proteomes" id="UP000279307">
    <property type="component" value="Chromosome 4"/>
</dbReference>
<dbReference type="InterPro" id="IPR036179">
    <property type="entry name" value="Ig-like_dom_sf"/>
</dbReference>
<feature type="signal peptide" evidence="2">
    <location>
        <begin position="1"/>
        <end position="19"/>
    </location>
</feature>
<evidence type="ECO:0000256" key="1">
    <source>
        <dbReference type="SAM" id="Phobius"/>
    </source>
</evidence>